<comment type="pathway">
    <text evidence="3">Lipid metabolism.</text>
</comment>
<dbReference type="GO" id="GO:0004144">
    <property type="term" value="F:diacylglycerol O-acyltransferase activity"/>
    <property type="evidence" value="ECO:0007669"/>
    <property type="project" value="TreeGrafter"/>
</dbReference>
<dbReference type="Proteomes" id="UP001230188">
    <property type="component" value="Unassembled WGS sequence"/>
</dbReference>
<keyword evidence="11" id="KW-0443">Lipid metabolism</keyword>
<evidence type="ECO:0000256" key="7">
    <source>
        <dbReference type="ARBA" id="ARBA00022692"/>
    </source>
</evidence>
<evidence type="ECO:0000313" key="16">
    <source>
        <dbReference type="Proteomes" id="UP001230188"/>
    </source>
</evidence>
<evidence type="ECO:0000256" key="2">
    <source>
        <dbReference type="ARBA" id="ARBA00004771"/>
    </source>
</evidence>
<proteinExistence type="inferred from homology"/>
<keyword evidence="10 14" id="KW-1133">Transmembrane helix</keyword>
<protein>
    <recommendedName>
        <fullName evidence="14">Acyltransferase</fullName>
        <ecNumber evidence="14">2.3.1.-</ecNumber>
    </recommendedName>
</protein>
<dbReference type="AlphaFoldDB" id="A0AAD7XTU8"/>
<keyword evidence="8" id="KW-0319">Glycerol metabolism</keyword>
<evidence type="ECO:0000256" key="11">
    <source>
        <dbReference type="ARBA" id="ARBA00023098"/>
    </source>
</evidence>
<evidence type="ECO:0000256" key="3">
    <source>
        <dbReference type="ARBA" id="ARBA00005189"/>
    </source>
</evidence>
<evidence type="ECO:0000256" key="5">
    <source>
        <dbReference type="ARBA" id="ARBA00022516"/>
    </source>
</evidence>
<dbReference type="PANTHER" id="PTHR12317">
    <property type="entry name" value="DIACYLGLYCEROL O-ACYLTRANSFERASE"/>
    <property type="match status" value="1"/>
</dbReference>
<comment type="caution">
    <text evidence="15">The sequence shown here is derived from an EMBL/GenBank/DDBJ whole genome shotgun (WGS) entry which is preliminary data.</text>
</comment>
<comment type="subcellular location">
    <subcellularLocation>
        <location evidence="1 14">Endoplasmic reticulum membrane</location>
        <topology evidence="1 14">Multi-pass membrane protein</topology>
    </subcellularLocation>
</comment>
<dbReference type="PANTHER" id="PTHR12317:SF0">
    <property type="entry name" value="ACYLTRANSFERASE"/>
    <property type="match status" value="1"/>
</dbReference>
<dbReference type="GO" id="GO:0006071">
    <property type="term" value="P:glycerol metabolic process"/>
    <property type="evidence" value="ECO:0007669"/>
    <property type="project" value="UniProtKB-KW"/>
</dbReference>
<evidence type="ECO:0000256" key="9">
    <source>
        <dbReference type="ARBA" id="ARBA00022824"/>
    </source>
</evidence>
<evidence type="ECO:0000256" key="6">
    <source>
        <dbReference type="ARBA" id="ARBA00022679"/>
    </source>
</evidence>
<evidence type="ECO:0000313" key="15">
    <source>
        <dbReference type="EMBL" id="KAJ8612701.1"/>
    </source>
</evidence>
<dbReference type="EC" id="2.3.1.-" evidence="14"/>
<reference evidence="15" key="1">
    <citation type="submission" date="2023-01" db="EMBL/GenBank/DDBJ databases">
        <title>Metagenome sequencing of chrysophaentin producing Chrysophaeum taylorii.</title>
        <authorList>
            <person name="Davison J."/>
            <person name="Bewley C."/>
        </authorList>
    </citation>
    <scope>NUCLEOTIDE SEQUENCE</scope>
    <source>
        <strain evidence="15">NIES-1699</strain>
    </source>
</reference>
<accession>A0AAD7XTU8</accession>
<evidence type="ECO:0000256" key="13">
    <source>
        <dbReference type="ARBA" id="ARBA00023315"/>
    </source>
</evidence>
<evidence type="ECO:0000256" key="1">
    <source>
        <dbReference type="ARBA" id="ARBA00004477"/>
    </source>
</evidence>
<keyword evidence="13" id="KW-0012">Acyltransferase</keyword>
<dbReference type="GO" id="GO:0019432">
    <property type="term" value="P:triglyceride biosynthetic process"/>
    <property type="evidence" value="ECO:0007669"/>
    <property type="project" value="TreeGrafter"/>
</dbReference>
<dbReference type="Pfam" id="PF03982">
    <property type="entry name" value="DAGAT"/>
    <property type="match status" value="1"/>
</dbReference>
<dbReference type="EMBL" id="JAQMWT010000043">
    <property type="protein sequence ID" value="KAJ8612701.1"/>
    <property type="molecule type" value="Genomic_DNA"/>
</dbReference>
<name>A0AAD7XTU8_9STRA</name>
<evidence type="ECO:0000256" key="12">
    <source>
        <dbReference type="ARBA" id="ARBA00023136"/>
    </source>
</evidence>
<comment type="pathway">
    <text evidence="2">Glycerolipid metabolism; triacylglycerol biosynthesis.</text>
</comment>
<gene>
    <name evidence="15" type="ORF">CTAYLR_008955</name>
</gene>
<feature type="transmembrane region" description="Helical" evidence="14">
    <location>
        <begin position="12"/>
        <end position="30"/>
    </location>
</feature>
<keyword evidence="5" id="KW-0444">Lipid biosynthesis</keyword>
<comment type="similarity">
    <text evidence="4 14">Belongs to the diacylglycerol acyltransferase family.</text>
</comment>
<evidence type="ECO:0000256" key="14">
    <source>
        <dbReference type="RuleBase" id="RU367023"/>
    </source>
</evidence>
<keyword evidence="16" id="KW-1185">Reference proteome</keyword>
<dbReference type="InterPro" id="IPR007130">
    <property type="entry name" value="DAGAT"/>
</dbReference>
<sequence>MKGVSSATVPSLAGLRALLGHAILLGSWILGTSVVSTSIIVAWLRGAYVTTSLLVLAATHHLVVSTRPWPAFVRAIQSLNLRAYYRRAALYLPKSLPREKTMFCYAPHGVVSCGFNVNGVWAREFEQVDIMWYVSTAFFVLPVISQVVGWKGNLNSASAKSLEKRMRTGGNVGIIPGGFEEATICARGEDRVYLRGRKGFVKFALRYGYSLCPVFTFGESECYWTFPYGVNWRLWLNRFKIPGCAFFGNPVAPLLPRRGTDLLTFVGEPVALPTIAKPSTADVDRWHAVYVDALRHLFDANKVKAGCDDRDLVVL</sequence>
<keyword evidence="12 14" id="KW-0472">Membrane</keyword>
<evidence type="ECO:0000256" key="8">
    <source>
        <dbReference type="ARBA" id="ARBA00022798"/>
    </source>
</evidence>
<keyword evidence="9 14" id="KW-0256">Endoplasmic reticulum</keyword>
<evidence type="ECO:0000256" key="10">
    <source>
        <dbReference type="ARBA" id="ARBA00022989"/>
    </source>
</evidence>
<dbReference type="GO" id="GO:0005789">
    <property type="term" value="C:endoplasmic reticulum membrane"/>
    <property type="evidence" value="ECO:0007669"/>
    <property type="project" value="UniProtKB-SubCell"/>
</dbReference>
<keyword evidence="6 14" id="KW-0808">Transferase</keyword>
<feature type="transmembrane region" description="Helical" evidence="14">
    <location>
        <begin position="42"/>
        <end position="63"/>
    </location>
</feature>
<keyword evidence="7 14" id="KW-0812">Transmembrane</keyword>
<evidence type="ECO:0000256" key="4">
    <source>
        <dbReference type="ARBA" id="ARBA00005420"/>
    </source>
</evidence>
<organism evidence="15 16">
    <name type="scientific">Chrysophaeum taylorii</name>
    <dbReference type="NCBI Taxonomy" id="2483200"/>
    <lineage>
        <taxon>Eukaryota</taxon>
        <taxon>Sar</taxon>
        <taxon>Stramenopiles</taxon>
        <taxon>Ochrophyta</taxon>
        <taxon>Pelagophyceae</taxon>
        <taxon>Pelagomonadales</taxon>
        <taxon>Pelagomonadaceae</taxon>
        <taxon>Chrysophaeum</taxon>
    </lineage>
</organism>